<evidence type="ECO:0000313" key="4">
    <source>
        <dbReference type="EMBL" id="CAI4033156.1"/>
    </source>
</evidence>
<dbReference type="InterPro" id="IPR022385">
    <property type="entry name" value="Rhs_assc_core"/>
</dbReference>
<dbReference type="InterPro" id="IPR008969">
    <property type="entry name" value="CarboxyPept-like_regulatory"/>
</dbReference>
<evidence type="ECO:0000256" key="1">
    <source>
        <dbReference type="ARBA" id="ARBA00022737"/>
    </source>
</evidence>
<dbReference type="PANTHER" id="PTHR32305:SF15">
    <property type="entry name" value="PROTEIN RHSA-RELATED"/>
    <property type="match status" value="1"/>
</dbReference>
<dbReference type="InterPro" id="IPR045351">
    <property type="entry name" value="DUF6531"/>
</dbReference>
<dbReference type="RefSeq" id="WP_289270119.1">
    <property type="nucleotide sequence ID" value="NZ_OX365700.1"/>
</dbReference>
<organism evidence="4 5">
    <name type="scientific">Nitrospira tepida</name>
    <dbReference type="NCBI Taxonomy" id="2973512"/>
    <lineage>
        <taxon>Bacteria</taxon>
        <taxon>Pseudomonadati</taxon>
        <taxon>Nitrospirota</taxon>
        <taxon>Nitrospiria</taxon>
        <taxon>Nitrospirales</taxon>
        <taxon>Nitrospiraceae</taxon>
        <taxon>Nitrospira</taxon>
    </lineage>
</organism>
<dbReference type="Proteomes" id="UP001179121">
    <property type="component" value="Chromosome"/>
</dbReference>
<dbReference type="NCBIfam" id="TIGR03696">
    <property type="entry name" value="Rhs_assc_core"/>
    <property type="match status" value="1"/>
</dbReference>
<dbReference type="SUPFAM" id="SSF49464">
    <property type="entry name" value="Carboxypeptidase regulatory domain-like"/>
    <property type="match status" value="1"/>
</dbReference>
<feature type="domain" description="DUF6531" evidence="2">
    <location>
        <begin position="313"/>
        <end position="384"/>
    </location>
</feature>
<evidence type="ECO:0000259" key="2">
    <source>
        <dbReference type="Pfam" id="PF20148"/>
    </source>
</evidence>
<protein>
    <recommendedName>
        <fullName evidence="6">Rhs family protein</fullName>
    </recommendedName>
</protein>
<dbReference type="Pfam" id="PF05593">
    <property type="entry name" value="RHS_repeat"/>
    <property type="match status" value="1"/>
</dbReference>
<dbReference type="PANTHER" id="PTHR32305">
    <property type="match status" value="1"/>
</dbReference>
<dbReference type="Pfam" id="PF20148">
    <property type="entry name" value="DUF6531"/>
    <property type="match status" value="1"/>
</dbReference>
<dbReference type="InterPro" id="IPR031325">
    <property type="entry name" value="RHS_repeat"/>
</dbReference>
<dbReference type="InterPro" id="IPR006530">
    <property type="entry name" value="YD"/>
</dbReference>
<feature type="domain" description="Teneurin-like YD-shell" evidence="3">
    <location>
        <begin position="673"/>
        <end position="798"/>
    </location>
</feature>
<gene>
    <name evidence="4" type="ORF">DNFV4_03589</name>
</gene>
<feature type="domain" description="Teneurin-like YD-shell" evidence="3">
    <location>
        <begin position="970"/>
        <end position="1215"/>
    </location>
</feature>
<evidence type="ECO:0008006" key="6">
    <source>
        <dbReference type="Google" id="ProtNLM"/>
    </source>
</evidence>
<proteinExistence type="predicted"/>
<evidence type="ECO:0000259" key="3">
    <source>
        <dbReference type="Pfam" id="PF25023"/>
    </source>
</evidence>
<keyword evidence="5" id="KW-1185">Reference proteome</keyword>
<sequence length="1393" mass="151953">MTTLQNAVSDSPHASRCRVFLLLVSVVLAGITSLVPQTWAETVGTPGRPVSGRVLSVRDGKPLAGVLVSLAGQSSRTDASGRFTFAQPPSGYQLIQIDHASLDGFRRPLKDGSPGGLMHADPVLVNVSSETAIELPDPIWVVQTQPATSPITPGQQTDVRPTHLPGFTVAIPSGTTIMGADGRPHTRISVTAVPPDRVPRLPESAAPRTVYLISFDKHGGGVSNKPVPVIMPNDLNADPGSPIAFWYYDKVPTPDPTSHQWKLAGYGKVSQDGRSLVPDPNVGMPRFCYAYATDVNAVNTQTCPPDADCKKADPVDVTSGVFSMEKTDLVLPGVLPVHITRTYRSKSEGIGPFGQGGSFTYHLHLSVVGTALRLQLADQSRYLFSQDPDGKYRNTSYPFLKGAAITRLGTTDELRWRDGMVYVFNSAGWLIEQRDRYNNKIQILRDASNLITEIKNPAGQALTFTYTTVRRGHNYFPVIASITDPVGRTVRYAYHEFHNGRLASVMDPAGGVTRYTYGEQAQTYYWNEGMLSITDARGITYLQNQYDANGRVAKQILADGGAYTFAYTLAGQTVTQTTVTDPRGNATIYRMNGSQYVTEVERPGSNVTTYERETGTNKLTAVVDPLSRRTEFTYDSMGNVLTIQDPENNTTTFTYEATYNRLATITDALSPANVTTFSYNDTARTTTITDPENKQTVIQYNTAGQPTSITDPLTHVTSFGYDAVGNLATTTDALGNVTTRYYDTVSRLTHLVDPRGALTRFSYDDVNRVTAIQDAMGGLTRFTYDYNGNLLTVTDAKNQTTTYTYDEMDRLKTRTDALSRTESYVYDKNGNLTTFTDRKSQQATFTYDALNRRTGATYPDSSVAFGYDAIGRLTSVSDSVGGNITWTYDTVSNGHHPRVQEATTPGTVTVEYDEIGRRVKLSATGQTDVTYTYDKNSRLKTVTQGTQTVTLAYDDAGRRTGLTYPNGVVTSYAYDNANRLLSINHIKTPTTIEALTYQNDAAGNRIKLTRANAAASLIPQAVTNTAFDAANEQTRFNSASTNLVYDNNGNLTSFTDASGTTTYTWNARNQLTAISGPSLSVSFVYDGLGRRTSKTINSSTTGFWYDGADVLAELSGSTPTATYIRSLSIDEPFIRKQSGGDEFYQTDALGTTLALTDGSGASNTSYTYEPFGKTTKTGASTNSFQFTGRDNDATGLYYYRARFYSTSLNRFIGEDPLELAGGDTNFYAYVFDSPINYVDPSGLYSMDEFVGDLPTLPQGLVDSVVGFGDAFLLPELVRDYQGLQGFVNTCSTEYKAGKIIGFIEGSVPFALRGAAAVATTQTRIGHWLNHGRYWRIGPGRMPGYKGARLGPGPQVPRVVFGPENPGIRNPFHYDLRSRIPYAPPLGGTKCGCQ</sequence>
<dbReference type="Gene3D" id="2.180.10.10">
    <property type="entry name" value="RHS repeat-associated core"/>
    <property type="match status" value="3"/>
</dbReference>
<accession>A0AA86N287</accession>
<keyword evidence="1" id="KW-0677">Repeat</keyword>
<dbReference type="InterPro" id="IPR050708">
    <property type="entry name" value="T6SS_VgrG/RHS"/>
</dbReference>
<evidence type="ECO:0000313" key="5">
    <source>
        <dbReference type="Proteomes" id="UP001179121"/>
    </source>
</evidence>
<dbReference type="EMBL" id="OX365700">
    <property type="protein sequence ID" value="CAI4033156.1"/>
    <property type="molecule type" value="Genomic_DNA"/>
</dbReference>
<name>A0AA86N287_9BACT</name>
<dbReference type="KEGG" id="nti:DNFV4_03589"/>
<dbReference type="NCBIfam" id="TIGR01643">
    <property type="entry name" value="YD_repeat_2x"/>
    <property type="match status" value="7"/>
</dbReference>
<reference evidence="4" key="1">
    <citation type="submission" date="2022-10" db="EMBL/GenBank/DDBJ databases">
        <authorList>
            <person name="Koch H."/>
        </authorList>
    </citation>
    <scope>NUCLEOTIDE SEQUENCE</scope>
    <source>
        <strain evidence="4">DNF</strain>
    </source>
</reference>
<feature type="domain" description="Teneurin-like YD-shell" evidence="3">
    <location>
        <begin position="799"/>
        <end position="955"/>
    </location>
</feature>
<dbReference type="InterPro" id="IPR056823">
    <property type="entry name" value="TEN-like_YD-shell"/>
</dbReference>
<dbReference type="Pfam" id="PF25023">
    <property type="entry name" value="TEN_YD-shell"/>
    <property type="match status" value="3"/>
</dbReference>